<dbReference type="Pfam" id="PF06413">
    <property type="entry name" value="Neugrin"/>
    <property type="match status" value="1"/>
</dbReference>
<gene>
    <name evidence="1" type="ORF">CEUTPL_LOCUS13484</name>
</gene>
<evidence type="ECO:0000313" key="1">
    <source>
        <dbReference type="EMBL" id="CAH1135108.1"/>
    </source>
</evidence>
<dbReference type="OrthoDB" id="6415470at2759"/>
<evidence type="ECO:0000313" key="2">
    <source>
        <dbReference type="Proteomes" id="UP001152799"/>
    </source>
</evidence>
<accession>A0A9P0GRQ7</accession>
<dbReference type="PANTHER" id="PTHR13475">
    <property type="entry name" value="NEUGRIN"/>
    <property type="match status" value="1"/>
</dbReference>
<reference evidence="1" key="1">
    <citation type="submission" date="2022-01" db="EMBL/GenBank/DDBJ databases">
        <authorList>
            <person name="King R."/>
        </authorList>
    </citation>
    <scope>NUCLEOTIDE SEQUENCE</scope>
</reference>
<keyword evidence="2" id="KW-1185">Reference proteome</keyword>
<proteinExistence type="predicted"/>
<dbReference type="AlphaFoldDB" id="A0A9P0GRQ7"/>
<dbReference type="EMBL" id="OU892284">
    <property type="protein sequence ID" value="CAH1135108.1"/>
    <property type="molecule type" value="Genomic_DNA"/>
</dbReference>
<sequence>MLIRQSSSLVHLRRSKKDPGIYHQKKILQEDLENQDFEETESDFMNVHKSHKDHLIEVDAWKEKEKYLVVRQKYFKEKYPNFLTWHDKEQIRHLYNTNSEEWSVEKLSEGFPALPDVIQRIIKAKWTKKNSNNVYRHDLSVTKNWNEFKQGKLNNLPQELKQHLQKFSIRNLNFQQLSINTNNELVAVQWKPQIKGEFSEILSSYQKPKEHKTESIEEPSKFKIRESKEQLVTFKELQNKVKQKMSKGEQVTIQEELLKEAKMSINQPIELQQEDVNIIKPKTNEVGFVRKTTKDVSHLVYPQQITIPRDIYKKGYTYKLNDCYYDSDGEFLYRVPGMS</sequence>
<name>A0A9P0GRQ7_9CUCU</name>
<dbReference type="InterPro" id="IPR010487">
    <property type="entry name" value="NGRN/Rrg9"/>
</dbReference>
<dbReference type="PANTHER" id="PTHR13475:SF3">
    <property type="entry name" value="NEUGRIN"/>
    <property type="match status" value="1"/>
</dbReference>
<dbReference type="Proteomes" id="UP001152799">
    <property type="component" value="Chromosome 8"/>
</dbReference>
<evidence type="ECO:0008006" key="3">
    <source>
        <dbReference type="Google" id="ProtNLM"/>
    </source>
</evidence>
<protein>
    <recommendedName>
        <fullName evidence="3">Neurite outgrowth-associated protein</fullName>
    </recommendedName>
</protein>
<dbReference type="GO" id="GO:0005634">
    <property type="term" value="C:nucleus"/>
    <property type="evidence" value="ECO:0007669"/>
    <property type="project" value="TreeGrafter"/>
</dbReference>
<organism evidence="1 2">
    <name type="scientific">Ceutorhynchus assimilis</name>
    <name type="common">cabbage seed weevil</name>
    <dbReference type="NCBI Taxonomy" id="467358"/>
    <lineage>
        <taxon>Eukaryota</taxon>
        <taxon>Metazoa</taxon>
        <taxon>Ecdysozoa</taxon>
        <taxon>Arthropoda</taxon>
        <taxon>Hexapoda</taxon>
        <taxon>Insecta</taxon>
        <taxon>Pterygota</taxon>
        <taxon>Neoptera</taxon>
        <taxon>Endopterygota</taxon>
        <taxon>Coleoptera</taxon>
        <taxon>Polyphaga</taxon>
        <taxon>Cucujiformia</taxon>
        <taxon>Curculionidae</taxon>
        <taxon>Ceutorhynchinae</taxon>
        <taxon>Ceutorhynchus</taxon>
    </lineage>
</organism>